<protein>
    <recommendedName>
        <fullName evidence="2">MobA-like NTP transferase domain-containing protein</fullName>
    </recommendedName>
</protein>
<accession>Q0G750</accession>
<dbReference type="RefSeq" id="WP_007066488.1">
    <property type="nucleotide sequence ID" value="NZ_DS022272.1"/>
</dbReference>
<keyword evidence="1" id="KW-0460">Magnesium</keyword>
<evidence type="ECO:0000313" key="4">
    <source>
        <dbReference type="Proteomes" id="UP000004310"/>
    </source>
</evidence>
<dbReference type="PANTHER" id="PTHR43777">
    <property type="entry name" value="MOLYBDENUM COFACTOR CYTIDYLYLTRANSFERASE"/>
    <property type="match status" value="1"/>
</dbReference>
<keyword evidence="4" id="KW-1185">Reference proteome</keyword>
<dbReference type="GO" id="GO:0016779">
    <property type="term" value="F:nucleotidyltransferase activity"/>
    <property type="evidence" value="ECO:0007669"/>
    <property type="project" value="UniProtKB-ARBA"/>
</dbReference>
<dbReference type="InterPro" id="IPR012184">
    <property type="entry name" value="Bifunc_Mopterin-bd"/>
</dbReference>
<feature type="domain" description="MobA-like NTP transferase" evidence="2">
    <location>
        <begin position="343"/>
        <end position="505"/>
    </location>
</feature>
<dbReference type="STRING" id="217511.GCA_001463845_00125"/>
<dbReference type="EMBL" id="AATP01000001">
    <property type="protein sequence ID" value="EAU42514.1"/>
    <property type="molecule type" value="Genomic_DNA"/>
</dbReference>
<dbReference type="PANTHER" id="PTHR43777:SF1">
    <property type="entry name" value="MOLYBDENUM COFACTOR CYTIDYLYLTRANSFERASE"/>
    <property type="match status" value="1"/>
</dbReference>
<dbReference type="Gene3D" id="3.90.550.10">
    <property type="entry name" value="Spore Coat Polysaccharide Biosynthesis Protein SpsA, Chain A"/>
    <property type="match status" value="1"/>
</dbReference>
<dbReference type="Gene3D" id="3.40.980.10">
    <property type="entry name" value="MoaB/Mog-like domain"/>
    <property type="match status" value="1"/>
</dbReference>
<dbReference type="SUPFAM" id="SSF53218">
    <property type="entry name" value="Molybdenum cofactor biosynthesis proteins"/>
    <property type="match status" value="1"/>
</dbReference>
<dbReference type="eggNOG" id="COG2068">
    <property type="taxonomic scope" value="Bacteria"/>
</dbReference>
<dbReference type="AlphaFoldDB" id="Q0G750"/>
<evidence type="ECO:0000313" key="3">
    <source>
        <dbReference type="EMBL" id="EAU42514.1"/>
    </source>
</evidence>
<dbReference type="HOGENOM" id="CLU_505971_0_0_5"/>
<sequence length="539" mass="56663">MKFGEIAIDEAEGAILAHAAKSGRLDLRKGRRLTAEDVAALREADMTSVIAAQLDAGDVGEDEAAAWVAAALRAPHMTIGLAATGRVNIHADTAGVFRPDKALVDALNAVDPGITLATLGENAAVRAGQMVATIKIIPLAVPGSALQKALDILNRGPAIGIAPFAARAVAIIQTTLPATATKMLEKTRRVTEDRLALSGSRVVVETRVPHRATDLSVAIAEAALKSDLVLVFGASAVIDRSDVIPAAIEQAGGEVDYFGMPVDPGNLLLVGRIGKVPVIGAPGCARSPKENGFDWVLDRIMAGMEVTPSLLQSWGVGGLLAEIETRPRPRQSVSESMTRRVDAIVLAAGRSTRMGEQNKLLAEIAPGLPMVRHAAETALKANGLKAVHVVIGHHSDEVRRALVGLDVQLVENSQFAEGLSTSLRAGFAAARDADGVLVLLADQPFLKSRDLERLVERFKRSEGRMVVAAADNGTRRNPVILPAHTRDAVDQLTGDIGAAPIIEAMTEAPILIEIGEAASFDADTPDSLTEAQKRLAREA</sequence>
<dbReference type="CDD" id="cd03522">
    <property type="entry name" value="MoeA_like"/>
    <property type="match status" value="1"/>
</dbReference>
<dbReference type="CDD" id="cd04182">
    <property type="entry name" value="GT_2_like_f"/>
    <property type="match status" value="1"/>
</dbReference>
<organism evidence="3 4">
    <name type="scientific">Fulvimarina pelagi HTCC2506</name>
    <dbReference type="NCBI Taxonomy" id="314231"/>
    <lineage>
        <taxon>Bacteria</taxon>
        <taxon>Pseudomonadati</taxon>
        <taxon>Pseudomonadota</taxon>
        <taxon>Alphaproteobacteria</taxon>
        <taxon>Hyphomicrobiales</taxon>
        <taxon>Aurantimonadaceae</taxon>
        <taxon>Fulvimarina</taxon>
    </lineage>
</organism>
<proteinExistence type="predicted"/>
<gene>
    <name evidence="3" type="ORF">FP2506_06731</name>
</gene>
<dbReference type="InterPro" id="IPR025877">
    <property type="entry name" value="MobA-like_NTP_Trfase"/>
</dbReference>
<dbReference type="Proteomes" id="UP000004310">
    <property type="component" value="Unassembled WGS sequence"/>
</dbReference>
<comment type="caution">
    <text evidence="3">The sequence shown here is derived from an EMBL/GenBank/DDBJ whole genome shotgun (WGS) entry which is preliminary data.</text>
</comment>
<evidence type="ECO:0000259" key="2">
    <source>
        <dbReference type="Pfam" id="PF12804"/>
    </source>
</evidence>
<dbReference type="InterPro" id="IPR036425">
    <property type="entry name" value="MoaB/Mog-like_dom_sf"/>
</dbReference>
<dbReference type="InterPro" id="IPR029044">
    <property type="entry name" value="Nucleotide-diphossugar_trans"/>
</dbReference>
<dbReference type="PIRSF" id="PIRSF036626">
    <property type="entry name" value="MPTBd_MobAlike"/>
    <property type="match status" value="1"/>
</dbReference>
<evidence type="ECO:0000256" key="1">
    <source>
        <dbReference type="ARBA" id="ARBA00022842"/>
    </source>
</evidence>
<reference evidence="3 4" key="1">
    <citation type="journal article" date="2010" name="J. Bacteriol.">
        <title>Genome sequence of Fulvimarina pelagi HTCC2506T, a Mn(II)-oxidizing alphaproteobacterium possessing an aerobic anoxygenic photosynthetic gene cluster and Xanthorhodopsin.</title>
        <authorList>
            <person name="Kang I."/>
            <person name="Oh H.M."/>
            <person name="Lim S.I."/>
            <person name="Ferriera S."/>
            <person name="Giovannoni S.J."/>
            <person name="Cho J.C."/>
        </authorList>
    </citation>
    <scope>NUCLEOTIDE SEQUENCE [LARGE SCALE GENOMIC DNA]</scope>
    <source>
        <strain evidence="3 4">HTCC2506</strain>
    </source>
</reference>
<name>Q0G750_9HYPH</name>
<dbReference type="SUPFAM" id="SSF53448">
    <property type="entry name" value="Nucleotide-diphospho-sugar transferases"/>
    <property type="match status" value="1"/>
</dbReference>
<dbReference type="Pfam" id="PF12804">
    <property type="entry name" value="NTP_transf_3"/>
    <property type="match status" value="1"/>
</dbReference>